<dbReference type="InterPro" id="IPR044283">
    <property type="entry name" value="FAMA/SPEECHLESS/MUTE-like"/>
</dbReference>
<dbReference type="AlphaFoldDB" id="A0ABD1H8K9"/>
<dbReference type="PANTHER" id="PTHR46684">
    <property type="entry name" value="TRANSCRIPTION FACTOR FAMA"/>
    <property type="match status" value="1"/>
</dbReference>
<feature type="region of interest" description="Disordered" evidence="6">
    <location>
        <begin position="150"/>
        <end position="185"/>
    </location>
</feature>
<evidence type="ECO:0000256" key="4">
    <source>
        <dbReference type="ARBA" id="ARBA00023163"/>
    </source>
</evidence>
<accession>A0ABD1H8K9</accession>
<dbReference type="InterPro" id="IPR011598">
    <property type="entry name" value="bHLH_dom"/>
</dbReference>
<comment type="caution">
    <text evidence="8">The sequence shown here is derived from an EMBL/GenBank/DDBJ whole genome shotgun (WGS) entry which is preliminary data.</text>
</comment>
<feature type="domain" description="BHLH" evidence="7">
    <location>
        <begin position="85"/>
        <end position="136"/>
    </location>
</feature>
<keyword evidence="9" id="KW-1185">Reference proteome</keyword>
<dbReference type="GO" id="GO:0003677">
    <property type="term" value="F:DNA binding"/>
    <property type="evidence" value="ECO:0007669"/>
    <property type="project" value="UniProtKB-KW"/>
</dbReference>
<protein>
    <submittedName>
        <fullName evidence="8">Transcription factor SPEECHLESS-like</fullName>
    </submittedName>
</protein>
<evidence type="ECO:0000256" key="1">
    <source>
        <dbReference type="ARBA" id="ARBA00004123"/>
    </source>
</evidence>
<dbReference type="Proteomes" id="UP001567538">
    <property type="component" value="Unassembled WGS sequence"/>
</dbReference>
<dbReference type="PANTHER" id="PTHR46684:SF4">
    <property type="entry name" value="TRANSCRIPTION FACTOR SPEECHLESS"/>
    <property type="match status" value="1"/>
</dbReference>
<reference evidence="8 9" key="1">
    <citation type="submission" date="2024-06" db="EMBL/GenBank/DDBJ databases">
        <title>A chromosome level genome sequence of Diviner's sage (Salvia divinorum).</title>
        <authorList>
            <person name="Ford S.A."/>
            <person name="Ro D.-K."/>
            <person name="Ness R.W."/>
            <person name="Phillips M.A."/>
        </authorList>
    </citation>
    <scope>NUCLEOTIDE SEQUENCE [LARGE SCALE GENOMIC DNA]</scope>
    <source>
        <strain evidence="8">SAF-2024a</strain>
        <tissue evidence="8">Leaf</tissue>
    </source>
</reference>
<evidence type="ECO:0000256" key="2">
    <source>
        <dbReference type="ARBA" id="ARBA00023015"/>
    </source>
</evidence>
<name>A0ABD1H8K9_SALDI</name>
<gene>
    <name evidence="8" type="ORF">AAHA92_13533</name>
</gene>
<comment type="subcellular location">
    <subcellularLocation>
        <location evidence="1">Nucleus</location>
    </subcellularLocation>
</comment>
<proteinExistence type="predicted"/>
<dbReference type="Gene3D" id="4.10.280.10">
    <property type="entry name" value="Helix-loop-helix DNA-binding domain"/>
    <property type="match status" value="1"/>
</dbReference>
<dbReference type="CDD" id="cd11448">
    <property type="entry name" value="bHLH_AtFAMA_like"/>
    <property type="match status" value="1"/>
</dbReference>
<evidence type="ECO:0000313" key="9">
    <source>
        <dbReference type="Proteomes" id="UP001567538"/>
    </source>
</evidence>
<dbReference type="GO" id="GO:0005634">
    <property type="term" value="C:nucleus"/>
    <property type="evidence" value="ECO:0007669"/>
    <property type="project" value="UniProtKB-SubCell"/>
</dbReference>
<evidence type="ECO:0000313" key="8">
    <source>
        <dbReference type="EMBL" id="KAL1552771.1"/>
    </source>
</evidence>
<dbReference type="EMBL" id="JBEAFC010000006">
    <property type="protein sequence ID" value="KAL1552771.1"/>
    <property type="molecule type" value="Genomic_DNA"/>
</dbReference>
<evidence type="ECO:0000256" key="5">
    <source>
        <dbReference type="ARBA" id="ARBA00023242"/>
    </source>
</evidence>
<dbReference type="PROSITE" id="PS50888">
    <property type="entry name" value="BHLH"/>
    <property type="match status" value="1"/>
</dbReference>
<sequence length="319" mass="35122">MGTQNLSEFFKESELTDDIFSILEASDCNSPSMMPFELSNDETFEFPKSPFLEYEMAAAEASPKCKRQKLSAATAAAVSVEDGQPRTLSHISVERNRRKQMNEHISVLRSLMPCFYVKRGDQASIIGGVVSYIKELQQILQSMEAKKQRKAYADGLSPRPGPISPMRSPILSLPISPRTPQPSSPYKRRLHNLQTGFLNSPSLIPSPAELSPCNSSTSSINDSVNELVASSRSAMAEVEVKFCGPNLLLKTVSGRIPGQVAKIVSALEDLALEILQVNVNKLDEKMLNCFTIKIGIECQLSAQELAQHIQQTFGFQNPS</sequence>
<keyword evidence="4" id="KW-0804">Transcription</keyword>
<keyword evidence="5" id="KW-0539">Nucleus</keyword>
<organism evidence="8 9">
    <name type="scientific">Salvia divinorum</name>
    <name type="common">Maria pastora</name>
    <name type="synonym">Diviner's sage</name>
    <dbReference type="NCBI Taxonomy" id="28513"/>
    <lineage>
        <taxon>Eukaryota</taxon>
        <taxon>Viridiplantae</taxon>
        <taxon>Streptophyta</taxon>
        <taxon>Embryophyta</taxon>
        <taxon>Tracheophyta</taxon>
        <taxon>Spermatophyta</taxon>
        <taxon>Magnoliopsida</taxon>
        <taxon>eudicotyledons</taxon>
        <taxon>Gunneridae</taxon>
        <taxon>Pentapetalae</taxon>
        <taxon>asterids</taxon>
        <taxon>lamiids</taxon>
        <taxon>Lamiales</taxon>
        <taxon>Lamiaceae</taxon>
        <taxon>Nepetoideae</taxon>
        <taxon>Mentheae</taxon>
        <taxon>Salviinae</taxon>
        <taxon>Salvia</taxon>
        <taxon>Salvia subgen. Calosphace</taxon>
    </lineage>
</organism>
<evidence type="ECO:0000256" key="6">
    <source>
        <dbReference type="SAM" id="MobiDB-lite"/>
    </source>
</evidence>
<dbReference type="InterPro" id="IPR036638">
    <property type="entry name" value="HLH_DNA-bd_sf"/>
</dbReference>
<keyword evidence="3" id="KW-0238">DNA-binding</keyword>
<evidence type="ECO:0000256" key="3">
    <source>
        <dbReference type="ARBA" id="ARBA00023125"/>
    </source>
</evidence>
<evidence type="ECO:0000259" key="7">
    <source>
        <dbReference type="PROSITE" id="PS50888"/>
    </source>
</evidence>
<dbReference type="Pfam" id="PF00010">
    <property type="entry name" value="HLH"/>
    <property type="match status" value="1"/>
</dbReference>
<dbReference type="SMART" id="SM00353">
    <property type="entry name" value="HLH"/>
    <property type="match status" value="1"/>
</dbReference>
<dbReference type="SUPFAM" id="SSF47459">
    <property type="entry name" value="HLH, helix-loop-helix DNA-binding domain"/>
    <property type="match status" value="1"/>
</dbReference>
<keyword evidence="2" id="KW-0805">Transcription regulation</keyword>